<accession>A0A7J7K2X4</accession>
<evidence type="ECO:0000313" key="2">
    <source>
        <dbReference type="Proteomes" id="UP000593567"/>
    </source>
</evidence>
<evidence type="ECO:0000313" key="1">
    <source>
        <dbReference type="EMBL" id="KAF6032535.1"/>
    </source>
</evidence>
<protein>
    <submittedName>
        <fullName evidence="1">Uncharacterized protein</fullName>
    </submittedName>
</protein>
<organism evidence="1 2">
    <name type="scientific">Bugula neritina</name>
    <name type="common">Brown bryozoan</name>
    <name type="synonym">Sertularia neritina</name>
    <dbReference type="NCBI Taxonomy" id="10212"/>
    <lineage>
        <taxon>Eukaryota</taxon>
        <taxon>Metazoa</taxon>
        <taxon>Spiralia</taxon>
        <taxon>Lophotrochozoa</taxon>
        <taxon>Bryozoa</taxon>
        <taxon>Gymnolaemata</taxon>
        <taxon>Cheilostomatida</taxon>
        <taxon>Flustrina</taxon>
        <taxon>Buguloidea</taxon>
        <taxon>Bugulidae</taxon>
        <taxon>Bugula</taxon>
    </lineage>
</organism>
<dbReference type="AlphaFoldDB" id="A0A7J7K2X4"/>
<name>A0A7J7K2X4_BUGNE</name>
<sequence>MLYEALPCAMMCFHLVLMVDGPPGTECRTASLSPALADRRLATPPYQICGGWEEPPECKESFYCSIQAISLSRLFLNSYSNAHGVGAVHRPRYLLDT</sequence>
<dbReference type="Proteomes" id="UP000593567">
    <property type="component" value="Unassembled WGS sequence"/>
</dbReference>
<reference evidence="1" key="1">
    <citation type="submission" date="2020-06" db="EMBL/GenBank/DDBJ databases">
        <title>Draft genome of Bugula neritina, a colonial animal packing powerful symbionts and potential medicines.</title>
        <authorList>
            <person name="Rayko M."/>
        </authorList>
    </citation>
    <scope>NUCLEOTIDE SEQUENCE [LARGE SCALE GENOMIC DNA]</scope>
    <source>
        <strain evidence="1">Kwan_BN1</strain>
    </source>
</reference>
<dbReference type="EMBL" id="VXIV02001497">
    <property type="protein sequence ID" value="KAF6032535.1"/>
    <property type="molecule type" value="Genomic_DNA"/>
</dbReference>
<gene>
    <name evidence="1" type="ORF">EB796_009136</name>
</gene>
<keyword evidence="2" id="KW-1185">Reference proteome</keyword>
<comment type="caution">
    <text evidence="1">The sequence shown here is derived from an EMBL/GenBank/DDBJ whole genome shotgun (WGS) entry which is preliminary data.</text>
</comment>
<proteinExistence type="predicted"/>